<evidence type="ECO:0000256" key="5">
    <source>
        <dbReference type="ARBA" id="ARBA00022898"/>
    </source>
</evidence>
<dbReference type="GO" id="GO:0051536">
    <property type="term" value="F:iron-sulfur cluster binding"/>
    <property type="evidence" value="ECO:0007669"/>
    <property type="project" value="UniProtKB-KW"/>
</dbReference>
<comment type="similarity">
    <text evidence="2">Belongs to the class-V pyridoxal-phosphate-dependent aminotransferase family. NifS/IscS subfamily.</text>
</comment>
<keyword evidence="6" id="KW-0408">Iron</keyword>
<dbReference type="InterPro" id="IPR036873">
    <property type="entry name" value="Rhodanese-like_dom_sf"/>
</dbReference>
<dbReference type="AlphaFoldDB" id="A0A0K8P1D5"/>
<gene>
    <name evidence="11" type="ORF">ISF6_2189</name>
</gene>
<keyword evidence="12" id="KW-1185">Reference proteome</keyword>
<evidence type="ECO:0000256" key="6">
    <source>
        <dbReference type="ARBA" id="ARBA00023004"/>
    </source>
</evidence>
<keyword evidence="4" id="KW-0479">Metal-binding</keyword>
<dbReference type="SUPFAM" id="SSF52821">
    <property type="entry name" value="Rhodanese/Cell cycle control phosphatase"/>
    <property type="match status" value="1"/>
</dbReference>
<dbReference type="PANTHER" id="PTHR11601:SF34">
    <property type="entry name" value="CYSTEINE DESULFURASE"/>
    <property type="match status" value="1"/>
</dbReference>
<dbReference type="Gene3D" id="1.10.260.50">
    <property type="match status" value="1"/>
</dbReference>
<feature type="domain" description="Rhodanese" evidence="10">
    <location>
        <begin position="696"/>
        <end position="793"/>
    </location>
</feature>
<name>A0A0K8P1D5_PISS1</name>
<evidence type="ECO:0000256" key="7">
    <source>
        <dbReference type="ARBA" id="ARBA00023014"/>
    </source>
</evidence>
<dbReference type="Gene3D" id="3.90.1150.10">
    <property type="entry name" value="Aspartate Aminotransferase, domain 1"/>
    <property type="match status" value="1"/>
</dbReference>
<accession>A0A0K8P1D5</accession>
<dbReference type="SUPFAM" id="SSF56281">
    <property type="entry name" value="Metallo-hydrolase/oxidoreductase"/>
    <property type="match status" value="1"/>
</dbReference>
<dbReference type="Pfam" id="PF00266">
    <property type="entry name" value="Aminotran_5"/>
    <property type="match status" value="1"/>
</dbReference>
<dbReference type="GO" id="GO:0031071">
    <property type="term" value="F:cysteine desulfurase activity"/>
    <property type="evidence" value="ECO:0007669"/>
    <property type="project" value="UniProtKB-EC"/>
</dbReference>
<reference evidence="12" key="1">
    <citation type="submission" date="2015-07" db="EMBL/GenBank/DDBJ databases">
        <title>Discovery of a poly(ethylene terephthalate assimilation.</title>
        <authorList>
            <person name="Yoshida S."/>
            <person name="Hiraga K."/>
            <person name="Takehana T."/>
            <person name="Taniguchi I."/>
            <person name="Yamaji H."/>
            <person name="Maeda Y."/>
            <person name="Toyohara K."/>
            <person name="Miyamoto K."/>
            <person name="Kimura Y."/>
            <person name="Oda K."/>
        </authorList>
    </citation>
    <scope>NUCLEOTIDE SEQUENCE [LARGE SCALE GENOMIC DNA]</scope>
    <source>
        <strain evidence="12">NBRC 110686 / TISTR 2288 / 201-F6</strain>
    </source>
</reference>
<comment type="catalytic activity">
    <reaction evidence="8">
        <text>(sulfur carrier)-H + L-cysteine = (sulfur carrier)-SH + L-alanine</text>
        <dbReference type="Rhea" id="RHEA:43892"/>
        <dbReference type="Rhea" id="RHEA-COMP:14737"/>
        <dbReference type="Rhea" id="RHEA-COMP:14739"/>
        <dbReference type="ChEBI" id="CHEBI:29917"/>
        <dbReference type="ChEBI" id="CHEBI:35235"/>
        <dbReference type="ChEBI" id="CHEBI:57972"/>
        <dbReference type="ChEBI" id="CHEBI:64428"/>
        <dbReference type="EC" id="2.8.1.7"/>
    </reaction>
</comment>
<evidence type="ECO:0000313" key="11">
    <source>
        <dbReference type="EMBL" id="GAP36349.1"/>
    </source>
</evidence>
<organism evidence="11 12">
    <name type="scientific">Piscinibacter sakaiensis</name>
    <name type="common">Ideonella sakaiensis</name>
    <dbReference type="NCBI Taxonomy" id="1547922"/>
    <lineage>
        <taxon>Bacteria</taxon>
        <taxon>Pseudomonadati</taxon>
        <taxon>Pseudomonadota</taxon>
        <taxon>Betaproteobacteria</taxon>
        <taxon>Burkholderiales</taxon>
        <taxon>Sphaerotilaceae</taxon>
        <taxon>Piscinibacter</taxon>
    </lineage>
</organism>
<evidence type="ECO:0000256" key="9">
    <source>
        <dbReference type="RuleBase" id="RU004504"/>
    </source>
</evidence>
<dbReference type="CDD" id="cd00158">
    <property type="entry name" value="RHOD"/>
    <property type="match status" value="1"/>
</dbReference>
<protein>
    <recommendedName>
        <fullName evidence="3">cysteine desulfurase</fullName>
        <ecNumber evidence="3">2.8.1.7</ecNumber>
    </recommendedName>
</protein>
<dbReference type="GO" id="GO:0046872">
    <property type="term" value="F:metal ion binding"/>
    <property type="evidence" value="ECO:0007669"/>
    <property type="project" value="UniProtKB-KW"/>
</dbReference>
<dbReference type="EC" id="2.8.1.7" evidence="3"/>
<dbReference type="Proteomes" id="UP000037660">
    <property type="component" value="Unassembled WGS sequence"/>
</dbReference>
<evidence type="ECO:0000256" key="1">
    <source>
        <dbReference type="ARBA" id="ARBA00001933"/>
    </source>
</evidence>
<dbReference type="InterPro" id="IPR015422">
    <property type="entry name" value="PyrdxlP-dep_Trfase_small"/>
</dbReference>
<dbReference type="PANTHER" id="PTHR11601">
    <property type="entry name" value="CYSTEINE DESULFURYLASE FAMILY MEMBER"/>
    <property type="match status" value="1"/>
</dbReference>
<dbReference type="SMART" id="SM00450">
    <property type="entry name" value="RHOD"/>
    <property type="match status" value="1"/>
</dbReference>
<keyword evidence="7" id="KW-0411">Iron-sulfur</keyword>
<evidence type="ECO:0000256" key="3">
    <source>
        <dbReference type="ARBA" id="ARBA00012239"/>
    </source>
</evidence>
<comment type="cofactor">
    <cofactor evidence="1 9">
        <name>pyridoxal 5'-phosphate</name>
        <dbReference type="ChEBI" id="CHEBI:597326"/>
    </cofactor>
</comment>
<dbReference type="InterPro" id="IPR036866">
    <property type="entry name" value="RibonucZ/Hydroxyglut_hydro"/>
</dbReference>
<comment type="caution">
    <text evidence="11">The sequence shown here is derived from an EMBL/GenBank/DDBJ whole genome shotgun (WGS) entry which is preliminary data.</text>
</comment>
<dbReference type="Pfam" id="PF00753">
    <property type="entry name" value="Lactamase_B"/>
    <property type="match status" value="1"/>
</dbReference>
<dbReference type="SMART" id="SM00849">
    <property type="entry name" value="Lactamase_B"/>
    <property type="match status" value="1"/>
</dbReference>
<dbReference type="InterPro" id="IPR015421">
    <property type="entry name" value="PyrdxlP-dep_Trfase_major"/>
</dbReference>
<dbReference type="Pfam" id="PF00581">
    <property type="entry name" value="Rhodanese"/>
    <property type="match status" value="1"/>
</dbReference>
<dbReference type="InterPro" id="IPR001279">
    <property type="entry name" value="Metallo-B-lactamas"/>
</dbReference>
<dbReference type="InterPro" id="IPR000192">
    <property type="entry name" value="Aminotrans_V_dom"/>
</dbReference>
<dbReference type="Gene3D" id="3.60.15.10">
    <property type="entry name" value="Ribonuclease Z/Hydroxyacylglutathione hydrolase-like"/>
    <property type="match status" value="1"/>
</dbReference>
<dbReference type="InterPro" id="IPR001763">
    <property type="entry name" value="Rhodanese-like_dom"/>
</dbReference>
<dbReference type="PROSITE" id="PS50206">
    <property type="entry name" value="RHODANESE_3"/>
    <property type="match status" value="1"/>
</dbReference>
<evidence type="ECO:0000259" key="10">
    <source>
        <dbReference type="PROSITE" id="PS50206"/>
    </source>
</evidence>
<dbReference type="STRING" id="1547922.ISF6_2189"/>
<sequence length="796" mass="83973">MQARQAAFPLLDPVLRTGEIGNLIRGVVPTVSGIAKGPRPERNMDIYLDANATTPVLPQARAAAIAAMSDDFGNPSSVHGTGLKARALMDAVRARAHRVLGVTHGQLLFLSGATEGIQTAVLSALTALRSRREGGEALPGLLLYGATEHKAVPEALRHWNTLLGLHLDVLAVPVDGSGRHDLAWLRERAGNAGLVCTMAANNETGVISDLDGIQDALSDSPALWLVDGVQALGKLPLRLNERRIDYAPFSGHKLYAPKGIGLLYVRDGAPITPLLAGGGQEGALRSGTENMPGIAALGAVLEQLEEGGTFKTSATLEAYRERLTEALTEAFPGIVFNAEPAMTLPTTLNFSVPGVPSSVLLDLFDAASIRVSGGSACGASKARPSDVLVAMGLAPWRSASAVRLSFGPATDMALIAAACERIRACGASLRDSCMTPDMQQHALPVDRITRYVVDGAVCYLVADPVSRRCVIIDPLPELTQPLTQWIRCRSHTLAAVLDTHGHGDHSSSAAALRSEVPEAFADGGDTDPLGWPLGLDDIRLGALRLTRLAIPGHTADSTAYVLDDGEGPQAVFVGDTVMPGALGRSDFPISAPLQFAPSLNALDRAVGRDTLLLPGHDYDSRYACTLNTEIPRQPLLAAALDGSMDALEFARAKAALERDLAPTEFQTMACGARVDRGGELAAVALTPGELDRRLEAGCAVVLVDVREPYEHRLGSPPALDRVARREAVALSALVNTIPQWLALGDDVELVFFCRSGNRSAQAARALRRLGLKRAWSLAGGVALWPARSDEQSPAAA</sequence>
<dbReference type="InterPro" id="IPR015424">
    <property type="entry name" value="PyrdxlP-dep_Trfase"/>
</dbReference>
<dbReference type="PROSITE" id="PS00595">
    <property type="entry name" value="AA_TRANSFER_CLASS_5"/>
    <property type="match status" value="1"/>
</dbReference>
<dbReference type="Gene3D" id="3.40.640.10">
    <property type="entry name" value="Type I PLP-dependent aspartate aminotransferase-like (Major domain)"/>
    <property type="match status" value="1"/>
</dbReference>
<dbReference type="Gene3D" id="3.40.250.10">
    <property type="entry name" value="Rhodanese-like domain"/>
    <property type="match status" value="1"/>
</dbReference>
<proteinExistence type="inferred from homology"/>
<keyword evidence="5" id="KW-0663">Pyridoxal phosphate</keyword>
<evidence type="ECO:0000313" key="12">
    <source>
        <dbReference type="Proteomes" id="UP000037660"/>
    </source>
</evidence>
<dbReference type="SUPFAM" id="SSF53383">
    <property type="entry name" value="PLP-dependent transferases"/>
    <property type="match status" value="1"/>
</dbReference>
<evidence type="ECO:0000256" key="4">
    <source>
        <dbReference type="ARBA" id="ARBA00022723"/>
    </source>
</evidence>
<keyword evidence="11" id="KW-0808">Transferase</keyword>
<evidence type="ECO:0000256" key="2">
    <source>
        <dbReference type="ARBA" id="ARBA00006490"/>
    </source>
</evidence>
<evidence type="ECO:0000256" key="8">
    <source>
        <dbReference type="ARBA" id="ARBA00050776"/>
    </source>
</evidence>
<reference evidence="11 12" key="2">
    <citation type="journal article" date="2016" name="Science">
        <title>A bacterium that degrades and assimilates poly(ethylene terephthalate).</title>
        <authorList>
            <person name="Yoshida S."/>
            <person name="Hiraga K."/>
            <person name="Takehana T."/>
            <person name="Taniguchi I."/>
            <person name="Yamaji H."/>
            <person name="Maeda Y."/>
            <person name="Toyohara K."/>
            <person name="Miyamoto K."/>
            <person name="Kimura Y."/>
            <person name="Oda K."/>
        </authorList>
    </citation>
    <scope>NUCLEOTIDE SEQUENCE [LARGE SCALE GENOMIC DNA]</scope>
    <source>
        <strain evidence="12">NBRC 110686 / TISTR 2288 / 201-F6</strain>
    </source>
</reference>
<dbReference type="EMBL" id="BBYR01000034">
    <property type="protein sequence ID" value="GAP36349.1"/>
    <property type="molecule type" value="Genomic_DNA"/>
</dbReference>
<dbReference type="InterPro" id="IPR020578">
    <property type="entry name" value="Aminotrans_V_PyrdxlP_BS"/>
</dbReference>